<dbReference type="InterPro" id="IPR051399">
    <property type="entry name" value="RNA-guided_DNA_endo/Transpos"/>
</dbReference>
<dbReference type="PANTHER" id="PTHR30405:SF25">
    <property type="entry name" value="RNA-GUIDED DNA ENDONUCLEASE INSQ-RELATED"/>
    <property type="match status" value="1"/>
</dbReference>
<dbReference type="Pfam" id="PF01385">
    <property type="entry name" value="OrfB_IS605"/>
    <property type="match status" value="1"/>
</dbReference>
<dbReference type="InterPro" id="IPR001959">
    <property type="entry name" value="Transposase"/>
</dbReference>
<keyword evidence="4" id="KW-0479">Metal-binding</keyword>
<gene>
    <name evidence="12" type="ORF">EWV75_14390</name>
</gene>
<keyword evidence="7" id="KW-0233">DNA recombination</keyword>
<name>A0A552JHI5_9CHRO</name>
<dbReference type="InterPro" id="IPR010095">
    <property type="entry name" value="Cas12f1-like_TNB"/>
</dbReference>
<comment type="similarity">
    <text evidence="2">In the N-terminal section; belongs to the transposase 2 family.</text>
</comment>
<proteinExistence type="inferred from homology"/>
<reference evidence="12 13" key="1">
    <citation type="submission" date="2019-01" db="EMBL/GenBank/DDBJ databases">
        <title>Coherence of Microcystis species and biogeography revealed through population genomics.</title>
        <authorList>
            <person name="Perez-Carrascal O.M."/>
            <person name="Terrat Y."/>
            <person name="Giani A."/>
            <person name="Fortin N."/>
            <person name="Tromas N."/>
            <person name="Shapiro B.J."/>
        </authorList>
    </citation>
    <scope>NUCLEOTIDE SEQUENCE [LARGE SCALE GENOMIC DNA]</scope>
    <source>
        <strain evidence="12">Mw_QC_S_20081001_S30D</strain>
    </source>
</reference>
<dbReference type="GO" id="GO:0003677">
    <property type="term" value="F:DNA binding"/>
    <property type="evidence" value="ECO:0007669"/>
    <property type="project" value="UniProtKB-KW"/>
</dbReference>
<dbReference type="PANTHER" id="PTHR30405">
    <property type="entry name" value="TRANSPOSASE"/>
    <property type="match status" value="1"/>
</dbReference>
<dbReference type="GO" id="GO:0032196">
    <property type="term" value="P:transposition"/>
    <property type="evidence" value="ECO:0007669"/>
    <property type="project" value="UniProtKB-KW"/>
</dbReference>
<comment type="caution">
    <text evidence="12">The sequence shown here is derived from an EMBL/GenBank/DDBJ whole genome shotgun (WGS) entry which is preliminary data.</text>
</comment>
<dbReference type="Pfam" id="PF07282">
    <property type="entry name" value="Cas12f1-like_TNB"/>
    <property type="match status" value="1"/>
</dbReference>
<sequence length="414" mass="47358">MKARYQYQIYPTDQQKRLLSQLFGCVRVVWNNTLAYCQELYQQGEKKPKYTELSKRLTQIKKTEEKKWLTEVSSIPLQQYLRDLETAYSNFFASCKGERKGKKVKPPKFKKRKSKQSARFTDNGFTVNQHHVTLAKIGDLKVVWSRPLPSKPSSVTVIKDAADRYFLSFVVEIRPETLPDNGQTVGIDLGIATFATFSTGEKINAPKPLKKRLKRLRKAQKNLSRKQKGSKRREKARKRGAKIHAKIKDTRADFLHKLSPKIVRENQRIILEDLNTSGMVKNRKLSRAISDLGWRSFRDMLSAKSDKYGRDFRIITSWEPTSQRCSCCGNIGGKKALNIREWECLFCGTFHDRDVNAAINIKVAGGQSETSKNGRVGQRKTSVKEAVSCEASTGPKIIQLSLFDLPVITVRPRR</sequence>
<evidence type="ECO:0000313" key="13">
    <source>
        <dbReference type="Proteomes" id="UP000320523"/>
    </source>
</evidence>
<keyword evidence="3" id="KW-0815">Transposition</keyword>
<evidence type="ECO:0000256" key="2">
    <source>
        <dbReference type="ARBA" id="ARBA00011044"/>
    </source>
</evidence>
<feature type="domain" description="Probable transposase IS891/IS1136/IS1341" evidence="9">
    <location>
        <begin position="168"/>
        <end position="282"/>
    </location>
</feature>
<evidence type="ECO:0000256" key="3">
    <source>
        <dbReference type="ARBA" id="ARBA00022578"/>
    </source>
</evidence>
<dbReference type="GO" id="GO:0006310">
    <property type="term" value="P:DNA recombination"/>
    <property type="evidence" value="ECO:0007669"/>
    <property type="project" value="UniProtKB-KW"/>
</dbReference>
<dbReference type="InterPro" id="IPR021027">
    <property type="entry name" value="Transposase_put_HTH"/>
</dbReference>
<evidence type="ECO:0000313" key="12">
    <source>
        <dbReference type="EMBL" id="TRU95178.1"/>
    </source>
</evidence>
<organism evidence="12 13">
    <name type="scientific">Microcystis wesenbergii Mw_QC_S_20081001_S30D</name>
    <dbReference type="NCBI Taxonomy" id="2486245"/>
    <lineage>
        <taxon>Bacteria</taxon>
        <taxon>Bacillati</taxon>
        <taxon>Cyanobacteriota</taxon>
        <taxon>Cyanophyceae</taxon>
        <taxon>Oscillatoriophycideae</taxon>
        <taxon>Chroococcales</taxon>
        <taxon>Microcystaceae</taxon>
        <taxon>Microcystis</taxon>
    </lineage>
</organism>
<keyword evidence="5" id="KW-0862">Zinc</keyword>
<evidence type="ECO:0000256" key="8">
    <source>
        <dbReference type="SAM" id="MobiDB-lite"/>
    </source>
</evidence>
<dbReference type="EMBL" id="SFAT01000143">
    <property type="protein sequence ID" value="TRU95178.1"/>
    <property type="molecule type" value="Genomic_DNA"/>
</dbReference>
<evidence type="ECO:0000256" key="4">
    <source>
        <dbReference type="ARBA" id="ARBA00022723"/>
    </source>
</evidence>
<dbReference type="NCBIfam" id="NF040570">
    <property type="entry name" value="guided_TnpB"/>
    <property type="match status" value="1"/>
</dbReference>
<evidence type="ECO:0000256" key="7">
    <source>
        <dbReference type="ARBA" id="ARBA00023172"/>
    </source>
</evidence>
<dbReference type="AlphaFoldDB" id="A0A552JHI5"/>
<evidence type="ECO:0000259" key="9">
    <source>
        <dbReference type="Pfam" id="PF01385"/>
    </source>
</evidence>
<evidence type="ECO:0000256" key="5">
    <source>
        <dbReference type="ARBA" id="ARBA00022833"/>
    </source>
</evidence>
<feature type="region of interest" description="Disordered" evidence="8">
    <location>
        <begin position="218"/>
        <end position="242"/>
    </location>
</feature>
<comment type="similarity">
    <text evidence="1">In the C-terminal section; belongs to the transposase 35 family.</text>
</comment>
<feature type="domain" description="Transposase putative helix-turn-helix" evidence="11">
    <location>
        <begin position="1"/>
        <end position="46"/>
    </location>
</feature>
<keyword evidence="6" id="KW-0238">DNA-binding</keyword>
<evidence type="ECO:0000256" key="1">
    <source>
        <dbReference type="ARBA" id="ARBA00008761"/>
    </source>
</evidence>
<feature type="domain" description="Cas12f1-like TNB" evidence="10">
    <location>
        <begin position="294"/>
        <end position="361"/>
    </location>
</feature>
<dbReference type="GO" id="GO:0046872">
    <property type="term" value="F:metal ion binding"/>
    <property type="evidence" value="ECO:0007669"/>
    <property type="project" value="UniProtKB-KW"/>
</dbReference>
<protein>
    <submittedName>
        <fullName evidence="12">Transposase</fullName>
    </submittedName>
</protein>
<dbReference type="NCBIfam" id="TIGR01766">
    <property type="entry name" value="IS200/IS605 family accessory protein TnpB-like domain"/>
    <property type="match status" value="1"/>
</dbReference>
<dbReference type="Pfam" id="PF12323">
    <property type="entry name" value="HTH_OrfB_IS605"/>
    <property type="match status" value="1"/>
</dbReference>
<dbReference type="Proteomes" id="UP000320523">
    <property type="component" value="Unassembled WGS sequence"/>
</dbReference>
<accession>A0A552JHI5</accession>
<evidence type="ECO:0000256" key="6">
    <source>
        <dbReference type="ARBA" id="ARBA00023125"/>
    </source>
</evidence>
<evidence type="ECO:0000259" key="10">
    <source>
        <dbReference type="Pfam" id="PF07282"/>
    </source>
</evidence>
<evidence type="ECO:0000259" key="11">
    <source>
        <dbReference type="Pfam" id="PF12323"/>
    </source>
</evidence>